<feature type="compositionally biased region" description="Polar residues" evidence="2">
    <location>
        <begin position="395"/>
        <end position="428"/>
    </location>
</feature>
<sequence>MSSSSRQNTPAAGPGGRDFGLGSVRCTSCGAECFFHPCESAKNGNKGKIVANCRGFAPDGSKCEFVRWPSKSLSPTPVPASQAEAAASGTSQPAANAAVSVAAGPANPAAPAAGTAVPAAAPKTCLTAGCKVSRIAAACTRKRCKEHCILAGGCSFKGHPAPSQPSAVTRGVNPVPAPTTPAIADDPATASIATGPETIDALPNARFTQQIAPIFTQVVQQEQEAAQAERERLSNLLDNSNRAKQTVTIYLWKAKGFPTVRTFQSGLGLFEFPWFALDKRFLSAMGVTTTESIALYDVDGFGIWTGVDVGHTMEVKEEARIFVKLESVDSQDCSYLIELSQSVPKLPHLRHDLAGTAGSSSQSKDSTAVRIKKRELSLSPPLPQLSVKLEATATTVKGSAGTSRSTKASGFATGSNTRIKVETATSRPPTGLKKEETGRVRVKIEPGTTASGSGSSASTSRGAKPDLGLFGLDKNLLLPSSDDFDAPDGTQGNPMTLDSESDSDTPAPPQPGPSTRIADEPIWPRGHYACDIVRALNDMHLARRQGGRPKGTTAAVFKAHFPGSRYVRSTCSDQRIRWNRLPVHLREEALAAMHTPPGLWENVMKNAPSLKGKGRDLTVRATVNTVATVKKESEAKRPRIQKATSAPAPSVPKPKREVVVIEGEVIEIEDSDSD</sequence>
<feature type="region of interest" description="Disordered" evidence="2">
    <location>
        <begin position="395"/>
        <end position="466"/>
    </location>
</feature>
<feature type="coiled-coil region" evidence="1">
    <location>
        <begin position="219"/>
        <end position="246"/>
    </location>
</feature>
<feature type="compositionally biased region" description="Low complexity" evidence="2">
    <location>
        <begin position="447"/>
        <end position="466"/>
    </location>
</feature>
<name>A0A8H6HEP1_9AGAR</name>
<feature type="region of interest" description="Disordered" evidence="2">
    <location>
        <begin position="479"/>
        <end position="521"/>
    </location>
</feature>
<evidence type="ECO:0000313" key="4">
    <source>
        <dbReference type="Proteomes" id="UP000521943"/>
    </source>
</evidence>
<feature type="compositionally biased region" description="Basic and acidic residues" evidence="2">
    <location>
        <begin position="432"/>
        <end position="444"/>
    </location>
</feature>
<feature type="region of interest" description="Disordered" evidence="2">
    <location>
        <begin position="632"/>
        <end position="655"/>
    </location>
</feature>
<keyword evidence="4" id="KW-1185">Reference proteome</keyword>
<dbReference type="OrthoDB" id="2912221at2759"/>
<keyword evidence="1" id="KW-0175">Coiled coil</keyword>
<accession>A0A8H6HEP1</accession>
<proteinExistence type="predicted"/>
<dbReference type="EMBL" id="JACGCI010000113">
    <property type="protein sequence ID" value="KAF6744847.1"/>
    <property type="molecule type" value="Genomic_DNA"/>
</dbReference>
<evidence type="ECO:0000256" key="2">
    <source>
        <dbReference type="SAM" id="MobiDB-lite"/>
    </source>
</evidence>
<gene>
    <name evidence="3" type="ORF">DFP72DRAFT_1051704</name>
</gene>
<protein>
    <submittedName>
        <fullName evidence="3">Uncharacterized protein</fullName>
    </submittedName>
</protein>
<feature type="region of interest" description="Disordered" evidence="2">
    <location>
        <begin position="351"/>
        <end position="375"/>
    </location>
</feature>
<evidence type="ECO:0000256" key="1">
    <source>
        <dbReference type="SAM" id="Coils"/>
    </source>
</evidence>
<feature type="compositionally biased region" description="Polar residues" evidence="2">
    <location>
        <begin position="357"/>
        <end position="366"/>
    </location>
</feature>
<comment type="caution">
    <text evidence="3">The sequence shown here is derived from an EMBL/GenBank/DDBJ whole genome shotgun (WGS) entry which is preliminary data.</text>
</comment>
<dbReference type="Proteomes" id="UP000521943">
    <property type="component" value="Unassembled WGS sequence"/>
</dbReference>
<dbReference type="AlphaFoldDB" id="A0A8H6HEP1"/>
<organism evidence="3 4">
    <name type="scientific">Ephemerocybe angulata</name>
    <dbReference type="NCBI Taxonomy" id="980116"/>
    <lineage>
        <taxon>Eukaryota</taxon>
        <taxon>Fungi</taxon>
        <taxon>Dikarya</taxon>
        <taxon>Basidiomycota</taxon>
        <taxon>Agaricomycotina</taxon>
        <taxon>Agaricomycetes</taxon>
        <taxon>Agaricomycetidae</taxon>
        <taxon>Agaricales</taxon>
        <taxon>Agaricineae</taxon>
        <taxon>Psathyrellaceae</taxon>
        <taxon>Ephemerocybe</taxon>
    </lineage>
</organism>
<evidence type="ECO:0000313" key="3">
    <source>
        <dbReference type="EMBL" id="KAF6744847.1"/>
    </source>
</evidence>
<reference evidence="3 4" key="1">
    <citation type="submission" date="2020-07" db="EMBL/GenBank/DDBJ databases">
        <title>Comparative genomics of pyrophilous fungi reveals a link between fire events and developmental genes.</title>
        <authorList>
            <consortium name="DOE Joint Genome Institute"/>
            <person name="Steindorff A.S."/>
            <person name="Carver A."/>
            <person name="Calhoun S."/>
            <person name="Stillman K."/>
            <person name="Liu H."/>
            <person name="Lipzen A."/>
            <person name="Pangilinan J."/>
            <person name="Labutti K."/>
            <person name="Bruns T.D."/>
            <person name="Grigoriev I.V."/>
        </authorList>
    </citation>
    <scope>NUCLEOTIDE SEQUENCE [LARGE SCALE GENOMIC DNA]</scope>
    <source>
        <strain evidence="3 4">CBS 144469</strain>
    </source>
</reference>